<dbReference type="PROSITE" id="PS50104">
    <property type="entry name" value="TIR"/>
    <property type="match status" value="1"/>
</dbReference>
<sequence length="1733" mass="186343">MELQIFISYSKADELFAAELHFALTSAGFAVFLYDIDVLAGQSRIGRLDEALADAGIGIVVCSANNRNDLRVTQEYAALATKALEGGLHRLVPVLRDDQAVLPPVLNSWRAYDFATAVDRASFDALAQGLIAELRSERPAREHDVSLLVPADQARTASSPLWTTIQVGPASTTLTTGAAEVVAAHGGLTDRVRHALWELRQARTTSGRIFRDGAAHATAQRDLDATARAFGRVLTEAFLPAPVTTALTDRLRESTRAGRAARIAFDVAPGLSDLPWESLVVDGEPLALRAGVGVYRHRPGLGPTARTDVPGPLRVLAVIASPDDGGGDLLDHEHELATILDQVQGARRRQAHVRILNWGSVEAIREALKEDFHVLHISCHARPGALVLETTDGRAHEVTTRDFVRELVVPGRVVPFVVLAGCGTAQSADSMPGLAQGLVEHGVPAVLAMTASVSDDYATEFLARVYGELAGQEAPEPLAAVSDVRRQVDSERQFTEWATPALFQRVRQHRLFEPGHIGPVDGRSRKVLAKGIADLGIGDFVGRRAELRKLLRQLQQVRGVLVHGMGGVGKSTLAAALVHHLDESRQILTVAVHGRCEPDQVLKGIAKALRRRGMRREDLDFLLDQAEPWRDRLDDLDEHVLPGLGAEVVLLLDDPAGDPLDQDAGDADLPELVPAWLGLRTPARLIMTARVPFAPEPAGLVTHHLGPLSLAETRKLIYRLPALDRLSPDDARRAHQAVGGHPRALEYLDAVMRGGKRDTAARGSGAHFDTVVKRIERLTGGAAWWREDGKDLDTAIATTVAIAASDVLVEDLFAGLTDTSPAAAELLIAASVYRQPVDAQGLAWVVAPDAEPGPAARHRLRAAYVRLREAERLGTARSLADLPLSPALHAQINTDLAALLPAERAELTEACAELTRLTLLTPSSDGFMVHRWTADALTGLAEPGRLAEAHRRAAAYHRWRAGLWQIDLFVSLVAMEEARHHSWAAGMTGQAMAVSARMCAVLDRIGALDWERQLCAETLAVVGAEDPRTRPFHHRMSVVALRRGEFEQARSAQLRAQRIAQASGDLVAVAAGLQQLGTIAHLADDAEGAEEAYREAIKVAGDRAIAERFDARIVLAGCYQRLGGLGLARSDEEEAELFSVGALEVAEEIGEETNSVTIHSDLAALARACGEHTEAERHELHAQEVAAADVDVRRVVAAALLQMGAVCVVRGMFDQAEEHLAEASEHAEAVRDVGLHAVCVQLQGEVLLHLGKLSDARETYEYFIELAEELDDRRGQAVAHQQLGRIWAAQGDLGAARESLRRSVVMEPMLTGTAQLVLGGVLASAGLLQEAATVLENGLAVSADLLAMGFAIQLALVRLRLEDIEGAEELFRRGVDRAMALNSRRGGAVCMLALGLIARSRHDVDDATDWYDKALAVSEDDPRLVSEGLIRKADLLFEQGDAAEAMALYDECAEVIAEVGAPDLHAELFRQSGRCLAELGARTEAVRALATAEEIFGVRGRFADVLTTLVSLSWVLFTSGRRSAIAVMRGAGWIAEDLPPSASSVVGLLLAGDGAGAEDDLDVAWESYDHARRLAITTGVHSLLADCRLHLALVAARQGKIDEAISEFEAALAISERQKDYLMAMHVRWTWGATIGDRVQLAEAAVLAEELRVPATFDAAQGLLGGDPSLVRAADAALTELLWLRRRRASDGEIASGDRLVARVGPSIDDVVRELAPLPSGVSSVPAVVAPSV</sequence>
<dbReference type="SUPFAM" id="SSF48452">
    <property type="entry name" value="TPR-like"/>
    <property type="match status" value="2"/>
</dbReference>
<feature type="domain" description="TIR" evidence="2">
    <location>
        <begin position="1"/>
        <end position="122"/>
    </location>
</feature>
<dbReference type="Gene3D" id="1.25.40.10">
    <property type="entry name" value="Tetratricopeptide repeat domain"/>
    <property type="match status" value="4"/>
</dbReference>
<dbReference type="Pfam" id="PF13374">
    <property type="entry name" value="TPR_10"/>
    <property type="match status" value="1"/>
</dbReference>
<dbReference type="PANTHER" id="PTHR10098:SF108">
    <property type="entry name" value="TETRATRICOPEPTIDE REPEAT PROTEIN 28"/>
    <property type="match status" value="1"/>
</dbReference>
<accession>A0ABQ3N0M8</accession>
<comment type="caution">
    <text evidence="3">The sequence shown here is derived from an EMBL/GenBank/DDBJ whole genome shotgun (WGS) entry which is preliminary data.</text>
</comment>
<dbReference type="Proteomes" id="UP000605568">
    <property type="component" value="Unassembled WGS sequence"/>
</dbReference>
<evidence type="ECO:0000313" key="4">
    <source>
        <dbReference type="Proteomes" id="UP000605568"/>
    </source>
</evidence>
<dbReference type="SUPFAM" id="SSF52200">
    <property type="entry name" value="Toll/Interleukin receptor TIR domain"/>
    <property type="match status" value="1"/>
</dbReference>
<evidence type="ECO:0000313" key="3">
    <source>
        <dbReference type="EMBL" id="GHH57329.1"/>
    </source>
</evidence>
<dbReference type="SUPFAM" id="SSF52540">
    <property type="entry name" value="P-loop containing nucleoside triphosphate hydrolases"/>
    <property type="match status" value="1"/>
</dbReference>
<dbReference type="Gene3D" id="3.40.50.300">
    <property type="entry name" value="P-loop containing nucleotide triphosphate hydrolases"/>
    <property type="match status" value="1"/>
</dbReference>
<keyword evidence="4" id="KW-1185">Reference proteome</keyword>
<feature type="repeat" description="TPR" evidence="1">
    <location>
        <begin position="1585"/>
        <end position="1618"/>
    </location>
</feature>
<proteinExistence type="predicted"/>
<dbReference type="Pfam" id="PF13676">
    <property type="entry name" value="TIR_2"/>
    <property type="match status" value="1"/>
</dbReference>
<dbReference type="InterPro" id="IPR027417">
    <property type="entry name" value="P-loop_NTPase"/>
</dbReference>
<dbReference type="InterPro" id="IPR011990">
    <property type="entry name" value="TPR-like_helical_dom_sf"/>
</dbReference>
<evidence type="ECO:0000259" key="2">
    <source>
        <dbReference type="PROSITE" id="PS50104"/>
    </source>
</evidence>
<keyword evidence="1" id="KW-0802">TPR repeat</keyword>
<protein>
    <recommendedName>
        <fullName evidence="2">TIR domain-containing protein</fullName>
    </recommendedName>
</protein>
<dbReference type="Pfam" id="PF13191">
    <property type="entry name" value="AAA_16"/>
    <property type="match status" value="1"/>
</dbReference>
<dbReference type="InterPro" id="IPR035897">
    <property type="entry name" value="Toll_tir_struct_dom_sf"/>
</dbReference>
<gene>
    <name evidence="3" type="ORF">GCM10017774_76640</name>
</gene>
<dbReference type="PROSITE" id="PS50005">
    <property type="entry name" value="TPR"/>
    <property type="match status" value="1"/>
</dbReference>
<dbReference type="SMART" id="SM00028">
    <property type="entry name" value="TPR"/>
    <property type="match status" value="7"/>
</dbReference>
<dbReference type="InterPro" id="IPR019734">
    <property type="entry name" value="TPR_rpt"/>
</dbReference>
<dbReference type="RefSeq" id="WP_191304308.1">
    <property type="nucleotide sequence ID" value="NZ_BNAR01000018.1"/>
</dbReference>
<dbReference type="EMBL" id="BNAR01000018">
    <property type="protein sequence ID" value="GHH57329.1"/>
    <property type="molecule type" value="Genomic_DNA"/>
</dbReference>
<dbReference type="PANTHER" id="PTHR10098">
    <property type="entry name" value="RAPSYN-RELATED"/>
    <property type="match status" value="1"/>
</dbReference>
<dbReference type="Pfam" id="PF12770">
    <property type="entry name" value="CHAT"/>
    <property type="match status" value="1"/>
</dbReference>
<reference evidence="4" key="1">
    <citation type="journal article" date="2019" name="Int. J. Syst. Evol. Microbiol.">
        <title>The Global Catalogue of Microorganisms (GCM) 10K type strain sequencing project: providing services to taxonomists for standard genome sequencing and annotation.</title>
        <authorList>
            <consortium name="The Broad Institute Genomics Platform"/>
            <consortium name="The Broad Institute Genome Sequencing Center for Infectious Disease"/>
            <person name="Wu L."/>
            <person name="Ma J."/>
        </authorList>
    </citation>
    <scope>NUCLEOTIDE SEQUENCE [LARGE SCALE GENOMIC DNA]</scope>
    <source>
        <strain evidence="4">CGMCC 4.7367</strain>
    </source>
</reference>
<dbReference type="InterPro" id="IPR024983">
    <property type="entry name" value="CHAT_dom"/>
</dbReference>
<dbReference type="InterPro" id="IPR041664">
    <property type="entry name" value="AAA_16"/>
</dbReference>
<dbReference type="InterPro" id="IPR000157">
    <property type="entry name" value="TIR_dom"/>
</dbReference>
<organism evidence="3 4">
    <name type="scientific">Lentzea cavernae</name>
    <dbReference type="NCBI Taxonomy" id="2020703"/>
    <lineage>
        <taxon>Bacteria</taxon>
        <taxon>Bacillati</taxon>
        <taxon>Actinomycetota</taxon>
        <taxon>Actinomycetes</taxon>
        <taxon>Pseudonocardiales</taxon>
        <taxon>Pseudonocardiaceae</taxon>
        <taxon>Lentzea</taxon>
    </lineage>
</organism>
<dbReference type="Gene3D" id="3.40.50.10140">
    <property type="entry name" value="Toll/interleukin-1 receptor homology (TIR) domain"/>
    <property type="match status" value="1"/>
</dbReference>
<evidence type="ECO:0000256" key="1">
    <source>
        <dbReference type="PROSITE-ProRule" id="PRU00339"/>
    </source>
</evidence>
<name>A0ABQ3N0M8_9PSEU</name>